<feature type="compositionally biased region" description="Low complexity" evidence="4">
    <location>
        <begin position="1"/>
        <end position="11"/>
    </location>
</feature>
<feature type="region of interest" description="Disordered" evidence="4">
    <location>
        <begin position="1"/>
        <end position="21"/>
    </location>
</feature>
<dbReference type="PANTHER" id="PTHR24180">
    <property type="entry name" value="CYCLIN-DEPENDENT KINASE INHIBITOR 2C-RELATED"/>
    <property type="match status" value="1"/>
</dbReference>
<protein>
    <submittedName>
        <fullName evidence="5">Uncharacterized protein</fullName>
    </submittedName>
</protein>
<evidence type="ECO:0000313" key="6">
    <source>
        <dbReference type="Proteomes" id="UP001530315"/>
    </source>
</evidence>
<name>A0ABD3NM90_9STRA</name>
<feature type="region of interest" description="Disordered" evidence="4">
    <location>
        <begin position="243"/>
        <end position="274"/>
    </location>
</feature>
<keyword evidence="2 3" id="KW-0040">ANK repeat</keyword>
<organism evidence="5 6">
    <name type="scientific">Stephanodiscus triporus</name>
    <dbReference type="NCBI Taxonomy" id="2934178"/>
    <lineage>
        <taxon>Eukaryota</taxon>
        <taxon>Sar</taxon>
        <taxon>Stramenopiles</taxon>
        <taxon>Ochrophyta</taxon>
        <taxon>Bacillariophyta</taxon>
        <taxon>Coscinodiscophyceae</taxon>
        <taxon>Thalassiosirophycidae</taxon>
        <taxon>Stephanodiscales</taxon>
        <taxon>Stephanodiscaceae</taxon>
        <taxon>Stephanodiscus</taxon>
    </lineage>
</organism>
<feature type="repeat" description="ANK" evidence="3">
    <location>
        <begin position="887"/>
        <end position="920"/>
    </location>
</feature>
<gene>
    <name evidence="5" type="ORF">ACHAW5_008258</name>
</gene>
<dbReference type="EMBL" id="JALLAZ020001364">
    <property type="protein sequence ID" value="KAL3776227.1"/>
    <property type="molecule type" value="Genomic_DNA"/>
</dbReference>
<feature type="region of interest" description="Disordered" evidence="4">
    <location>
        <begin position="350"/>
        <end position="383"/>
    </location>
</feature>
<reference evidence="5 6" key="1">
    <citation type="submission" date="2024-10" db="EMBL/GenBank/DDBJ databases">
        <title>Updated reference genomes for cyclostephanoid diatoms.</title>
        <authorList>
            <person name="Roberts W.R."/>
            <person name="Alverson A.J."/>
        </authorList>
    </citation>
    <scope>NUCLEOTIDE SEQUENCE [LARGE SCALE GENOMIC DNA]</scope>
    <source>
        <strain evidence="5 6">AJA276-08</strain>
    </source>
</reference>
<feature type="compositionally biased region" description="Basic residues" evidence="4">
    <location>
        <begin position="255"/>
        <end position="271"/>
    </location>
</feature>
<feature type="region of interest" description="Disordered" evidence="4">
    <location>
        <begin position="574"/>
        <end position="610"/>
    </location>
</feature>
<feature type="region of interest" description="Disordered" evidence="4">
    <location>
        <begin position="918"/>
        <end position="937"/>
    </location>
</feature>
<comment type="caution">
    <text evidence="5">The sequence shown here is derived from an EMBL/GenBank/DDBJ whole genome shotgun (WGS) entry which is preliminary data.</text>
</comment>
<feature type="region of interest" description="Disordered" evidence="4">
    <location>
        <begin position="798"/>
        <end position="824"/>
    </location>
</feature>
<feature type="compositionally biased region" description="Acidic residues" evidence="4">
    <location>
        <begin position="424"/>
        <end position="434"/>
    </location>
</feature>
<proteinExistence type="predicted"/>
<evidence type="ECO:0000256" key="4">
    <source>
        <dbReference type="SAM" id="MobiDB-lite"/>
    </source>
</evidence>
<feature type="compositionally biased region" description="Acidic residues" evidence="4">
    <location>
        <begin position="799"/>
        <end position="808"/>
    </location>
</feature>
<dbReference type="Proteomes" id="UP001530315">
    <property type="component" value="Unassembled WGS sequence"/>
</dbReference>
<dbReference type="PANTHER" id="PTHR24180:SF45">
    <property type="entry name" value="POLY [ADP-RIBOSE] POLYMERASE TANKYRASE"/>
    <property type="match status" value="1"/>
</dbReference>
<dbReference type="SUPFAM" id="SSF48403">
    <property type="entry name" value="Ankyrin repeat"/>
    <property type="match status" value="1"/>
</dbReference>
<accession>A0ABD3NM90</accession>
<dbReference type="InterPro" id="IPR002110">
    <property type="entry name" value="Ankyrin_rpt"/>
</dbReference>
<evidence type="ECO:0000313" key="5">
    <source>
        <dbReference type="EMBL" id="KAL3776227.1"/>
    </source>
</evidence>
<evidence type="ECO:0000256" key="2">
    <source>
        <dbReference type="ARBA" id="ARBA00023043"/>
    </source>
</evidence>
<feature type="compositionally biased region" description="Basic and acidic residues" evidence="4">
    <location>
        <begin position="576"/>
        <end position="596"/>
    </location>
</feature>
<feature type="compositionally biased region" description="Acidic residues" evidence="4">
    <location>
        <begin position="453"/>
        <end position="463"/>
    </location>
</feature>
<feature type="region of interest" description="Disordered" evidence="4">
    <location>
        <begin position="60"/>
        <end position="112"/>
    </location>
</feature>
<dbReference type="InterPro" id="IPR051637">
    <property type="entry name" value="Ank_repeat_dom-contain_49"/>
</dbReference>
<dbReference type="PROSITE" id="PS50088">
    <property type="entry name" value="ANK_REPEAT"/>
    <property type="match status" value="1"/>
</dbReference>
<dbReference type="Gene3D" id="1.25.40.20">
    <property type="entry name" value="Ankyrin repeat-containing domain"/>
    <property type="match status" value="1"/>
</dbReference>
<evidence type="ECO:0000256" key="3">
    <source>
        <dbReference type="PROSITE-ProRule" id="PRU00023"/>
    </source>
</evidence>
<sequence length="1459" mass="161456">MQIESTAAASAAEDDTNAQSERLQGERFLQLSQRCHEQNWAQVHALAEQILLHRRGPNEDAAANVGSHEHEQEGVNQTKENYNDGSLNKNGKQRCSNRVPSGENIDTQYSSYMNNNTRSGVNDLNADERENIPIINGEDSGKFDAMVDRNDAETPPVSKPPRASHSVTPRMLSTCLGTASPLAWTCRYSAPSSTVKLVLDLDPSSVRRCLPQLGTPLHECVGRPRPLRKMPLKLGAPSNMIRIGINSGGAASPTPRKKGTSSKREKKKKQQGRVPPILVGLREWRRTVRTLVRADEMLVKEDAKFAAAAAQKEDKVKVGDATARDWRRAIHSMIKDNVANIKKLKVAANCDEDDTDMPGERQSSAETQEPVPKTSKIPTGERPCSVRATLAQDADGNTPLHFMIRGAAAPAFSGGRWHAHEVEEDAYDEDDCDETVSGGDMQVDDGTERESNEDSSAGEDDPDITAGKNNQNLRHFEYWGTSGSSWDGIRWCMEAHLRRVERRAARQLKWQNKMNECNHDNNDGDWGASSCVASVQIGSPISYNRDGGDMEMINSESNDGKLVAVSSAVKLPAKRKNSDLRDESFKSRGKATDPTKKNVMNSASGRDKSIASRDKKYFDEDEYQDCKYFDPLLGAVCDLVHSCPEAVGIPDHREYSETPLIVALKSSIYVVMEPDNQFHLVERMTGADTALLQPPGGMGGERAVGDGFAIFGGGLLNGGAGGFLFPDLRALMHIQPFNIFRDDRAMMAVLRGHGRGVTRDSRRTSSASLSTSASCLNSNDAANIVNGECRDAQKKEVAEGESCDEDDSSCSTLSDDSTFDGEDDPRYDALADEQMISFGVESTGVQLGLIPRRLPRYDYQTALEFRIFCLCRIMLKSYPKAACLMISDYSPLHSAVFHGRCPDTIRLLLDAEARFRGNDQRPHPAPGVLRTSSNPQPYPTLSGPAMLCTNTRGELPIHFACMKNECARTLRLLAEADPRAALVRDASGKTPLRWLWIRFVDGLLDRFGGWDTQRENDDVDFTFREQEVGDTPNFPSPTSSVLGVMPQGTKLILNDAFNDGRSCCESENVESEAMFVFDTEYIRRNRNIDRTVDFLRMRHVPSGFIHVEYVAAEHAIAVLMKLKYLQQRRNFQIEAYNSAQGSGSSGLLPPDVPMSTKEEFILCAFEKFTSLIYAALIATEAEERTAALDVASDVHSETNGDVDNDLSKTPSRKMLWHSLPPVESSKRFFLVHEACRLAANPAAVAMIYIKLFSDQLFQQDDDGQLPLHKVACRGLGWEPLGSDIDARDAYLADETLTLLREVLSESHEEAPRVYDKSKRLPLHCAVESLVTSLVMGKKRRALLHAEAKVALQKHRRVHVEIAIQCLAVLLQANSSALQRRDGKTGLFPFMQAAIPHTNDCAIIKYTSDLSHRPGFDVGVGFHSMESEVIEEDDVEAESDQITIIYYLLREDPSVISGLF</sequence>
<keyword evidence="6" id="KW-1185">Reference proteome</keyword>
<dbReference type="InterPro" id="IPR036770">
    <property type="entry name" value="Ankyrin_rpt-contain_sf"/>
</dbReference>
<feature type="region of interest" description="Disordered" evidence="4">
    <location>
        <begin position="424"/>
        <end position="469"/>
    </location>
</feature>
<evidence type="ECO:0000256" key="1">
    <source>
        <dbReference type="ARBA" id="ARBA00022737"/>
    </source>
</evidence>
<feature type="compositionally biased region" description="Polar residues" evidence="4">
    <location>
        <begin position="74"/>
        <end position="112"/>
    </location>
</feature>
<keyword evidence="1" id="KW-0677">Repeat</keyword>